<dbReference type="Proteomes" id="UP001596990">
    <property type="component" value="Unassembled WGS sequence"/>
</dbReference>
<evidence type="ECO:0000313" key="2">
    <source>
        <dbReference type="Proteomes" id="UP001596990"/>
    </source>
</evidence>
<dbReference type="RefSeq" id="WP_386063901.1">
    <property type="nucleotide sequence ID" value="NZ_JBHTKL010000006.1"/>
</dbReference>
<accession>A0ABW3L7Q0</accession>
<protein>
    <submittedName>
        <fullName evidence="1">Uncharacterized protein</fullName>
    </submittedName>
</protein>
<keyword evidence="2" id="KW-1185">Reference proteome</keyword>
<comment type="caution">
    <text evidence="1">The sequence shown here is derived from an EMBL/GenBank/DDBJ whole genome shotgun (WGS) entry which is preliminary data.</text>
</comment>
<dbReference type="EMBL" id="JBHTKL010000006">
    <property type="protein sequence ID" value="MFD1021088.1"/>
    <property type="molecule type" value="Genomic_DNA"/>
</dbReference>
<organism evidence="1 2">
    <name type="scientific">Thalassobacillus hwangdonensis</name>
    <dbReference type="NCBI Taxonomy" id="546108"/>
    <lineage>
        <taxon>Bacteria</taxon>
        <taxon>Bacillati</taxon>
        <taxon>Bacillota</taxon>
        <taxon>Bacilli</taxon>
        <taxon>Bacillales</taxon>
        <taxon>Bacillaceae</taxon>
        <taxon>Thalassobacillus</taxon>
    </lineage>
</organism>
<name>A0ABW3L7Q0_9BACI</name>
<gene>
    <name evidence="1" type="ORF">ACFQ2J_18000</name>
</gene>
<sequence length="57" mass="6664">MYRIIRGFNDSVETLKDSIDRREKIFMQSNDAEQAADKLNSILLEGELTWRVEKCVS</sequence>
<reference evidence="2" key="1">
    <citation type="journal article" date="2019" name="Int. J. Syst. Evol. Microbiol.">
        <title>The Global Catalogue of Microorganisms (GCM) 10K type strain sequencing project: providing services to taxonomists for standard genome sequencing and annotation.</title>
        <authorList>
            <consortium name="The Broad Institute Genomics Platform"/>
            <consortium name="The Broad Institute Genome Sequencing Center for Infectious Disease"/>
            <person name="Wu L."/>
            <person name="Ma J."/>
        </authorList>
    </citation>
    <scope>NUCLEOTIDE SEQUENCE [LARGE SCALE GENOMIC DNA]</scope>
    <source>
        <strain evidence="2">CCUG 56607</strain>
    </source>
</reference>
<evidence type="ECO:0000313" key="1">
    <source>
        <dbReference type="EMBL" id="MFD1021088.1"/>
    </source>
</evidence>
<proteinExistence type="predicted"/>